<organism evidence="1 2">
    <name type="scientific">Brassica cretica</name>
    <name type="common">Mustard</name>
    <dbReference type="NCBI Taxonomy" id="69181"/>
    <lineage>
        <taxon>Eukaryota</taxon>
        <taxon>Viridiplantae</taxon>
        <taxon>Streptophyta</taxon>
        <taxon>Embryophyta</taxon>
        <taxon>Tracheophyta</taxon>
        <taxon>Spermatophyta</taxon>
        <taxon>Magnoliopsida</taxon>
        <taxon>eudicotyledons</taxon>
        <taxon>Gunneridae</taxon>
        <taxon>Pentapetalae</taxon>
        <taxon>rosids</taxon>
        <taxon>malvids</taxon>
        <taxon>Brassicales</taxon>
        <taxon>Brassicaceae</taxon>
        <taxon>Brassiceae</taxon>
        <taxon>Brassica</taxon>
    </lineage>
</organism>
<evidence type="ECO:0000313" key="1">
    <source>
        <dbReference type="EMBL" id="KAF2554477.1"/>
    </source>
</evidence>
<gene>
    <name evidence="1" type="ORF">F2Q68_00013935</name>
</gene>
<comment type="caution">
    <text evidence="1">The sequence shown here is derived from an EMBL/GenBank/DDBJ whole genome shotgun (WGS) entry which is preliminary data.</text>
</comment>
<protein>
    <submittedName>
        <fullName evidence="1">Uncharacterized protein</fullName>
    </submittedName>
</protein>
<dbReference type="EMBL" id="QGKW02001940">
    <property type="protein sequence ID" value="KAF2554477.1"/>
    <property type="molecule type" value="Genomic_DNA"/>
</dbReference>
<accession>A0A8S9HCT0</accession>
<proteinExistence type="predicted"/>
<name>A0A8S9HCT0_BRACR</name>
<evidence type="ECO:0000313" key="2">
    <source>
        <dbReference type="Proteomes" id="UP000712281"/>
    </source>
</evidence>
<dbReference type="AlphaFoldDB" id="A0A8S9HCT0"/>
<dbReference type="Proteomes" id="UP000712281">
    <property type="component" value="Unassembled WGS sequence"/>
</dbReference>
<reference evidence="1" key="1">
    <citation type="submission" date="2019-12" db="EMBL/GenBank/DDBJ databases">
        <title>Genome sequencing and annotation of Brassica cretica.</title>
        <authorList>
            <person name="Studholme D.J."/>
            <person name="Sarris P.F."/>
        </authorList>
    </citation>
    <scope>NUCLEOTIDE SEQUENCE</scope>
    <source>
        <strain evidence="1">PFS-001/15</strain>
        <tissue evidence="1">Leaf</tissue>
    </source>
</reference>
<sequence>MIVKAEEAIADSLQRERLQIGRPGSKSRRSAVKGAIEEEEKCSSRVASLVLLEMNATQSLNQCGHLTEEALAIVARTYAIEFFSTFYPKQLP</sequence>